<reference evidence="2" key="2">
    <citation type="journal article" date="2007" name="Science">
        <title>Draft genome sequence of the sexually transmitted pathogen Trichomonas vaginalis.</title>
        <authorList>
            <person name="Carlton J.M."/>
            <person name="Hirt R.P."/>
            <person name="Silva J.C."/>
            <person name="Delcher A.L."/>
            <person name="Schatz M."/>
            <person name="Zhao Q."/>
            <person name="Wortman J.R."/>
            <person name="Bidwell S.L."/>
            <person name="Alsmark U.C.M."/>
            <person name="Besteiro S."/>
            <person name="Sicheritz-Ponten T."/>
            <person name="Noel C.J."/>
            <person name="Dacks J.B."/>
            <person name="Foster P.G."/>
            <person name="Simillion C."/>
            <person name="Van de Peer Y."/>
            <person name="Miranda-Saavedra D."/>
            <person name="Barton G.J."/>
            <person name="Westrop G.D."/>
            <person name="Mueller S."/>
            <person name="Dessi D."/>
            <person name="Fiori P.L."/>
            <person name="Ren Q."/>
            <person name="Paulsen I."/>
            <person name="Zhang H."/>
            <person name="Bastida-Corcuera F.D."/>
            <person name="Simoes-Barbosa A."/>
            <person name="Brown M.T."/>
            <person name="Hayes R.D."/>
            <person name="Mukherjee M."/>
            <person name="Okumura C.Y."/>
            <person name="Schneider R."/>
            <person name="Smith A.J."/>
            <person name="Vanacova S."/>
            <person name="Villalvazo M."/>
            <person name="Haas B.J."/>
            <person name="Pertea M."/>
            <person name="Feldblyum T.V."/>
            <person name="Utterback T.R."/>
            <person name="Shu C.L."/>
            <person name="Osoegawa K."/>
            <person name="de Jong P.J."/>
            <person name="Hrdy I."/>
            <person name="Horvathova L."/>
            <person name="Zubacova Z."/>
            <person name="Dolezal P."/>
            <person name="Malik S.B."/>
            <person name="Logsdon J.M. Jr."/>
            <person name="Henze K."/>
            <person name="Gupta A."/>
            <person name="Wang C.C."/>
            <person name="Dunne R.L."/>
            <person name="Upcroft J.A."/>
            <person name="Upcroft P."/>
            <person name="White O."/>
            <person name="Salzberg S.L."/>
            <person name="Tang P."/>
            <person name="Chiu C.-H."/>
            <person name="Lee Y.-S."/>
            <person name="Embley T.M."/>
            <person name="Coombs G.H."/>
            <person name="Mottram J.C."/>
            <person name="Tachezy J."/>
            <person name="Fraser-Liggett C.M."/>
            <person name="Johnson P.J."/>
        </authorList>
    </citation>
    <scope>NUCLEOTIDE SEQUENCE [LARGE SCALE GENOMIC DNA]</scope>
    <source>
        <strain evidence="2">G3</strain>
    </source>
</reference>
<keyword evidence="3" id="KW-1185">Reference proteome</keyword>
<feature type="compositionally biased region" description="Polar residues" evidence="1">
    <location>
        <begin position="398"/>
        <end position="408"/>
    </location>
</feature>
<proteinExistence type="predicted"/>
<feature type="region of interest" description="Disordered" evidence="1">
    <location>
        <begin position="342"/>
        <end position="408"/>
    </location>
</feature>
<evidence type="ECO:0000256" key="1">
    <source>
        <dbReference type="SAM" id="MobiDB-lite"/>
    </source>
</evidence>
<dbReference type="InParanoid" id="A2F9U8"/>
<reference evidence="2" key="1">
    <citation type="submission" date="2006-10" db="EMBL/GenBank/DDBJ databases">
        <authorList>
            <person name="Amadeo P."/>
            <person name="Zhao Q."/>
            <person name="Wortman J."/>
            <person name="Fraser-Liggett C."/>
            <person name="Carlton J."/>
        </authorList>
    </citation>
    <scope>NUCLEOTIDE SEQUENCE</scope>
    <source>
        <strain evidence="2">G3</strain>
    </source>
</reference>
<name>A2F9U8_TRIV3</name>
<sequence>MQNPMEIIVPNKELEIESEQGKKDSETELSGVITSMLTNQSEELDDDEKKQNNYISTEIQHNEQTEIKNPPEHEKRNQENIFAHTQIDQTNEYAKPVEVNSPSEQEIDDAIEQMSVKGICPPENLQPYIFQTLTRRRVDAICNSDYDLAEKQDKLSSVLNEYIKYQESQRKSEVRGDILYNRYLNLHSSLKEVNERYDNKRKDFIEQSNLKKAELITQQQELESKIYSKYADPSFLRQFSKASQNLAELRENEVNLAIQRNYAEAKVIKAEADLLEKQETELAQRRIYEQQQSELQNVINTYGVLIKSHDEKVAEQLVLIEAERRKECSPIEAAIKQIHVKTPSLPSLRPNSEARSGPAPAKKSPRTQMKLRSYISNKRPTVLPIQPGTSPMLKRQPSRSLTRNPTKK</sequence>
<dbReference type="PANTHER" id="PTHR47026:SF2">
    <property type="entry name" value="FLAGELLAR ASSOCIATED PROTEIN"/>
    <property type="match status" value="1"/>
</dbReference>
<dbReference type="KEGG" id="tva:4756143"/>
<dbReference type="AlphaFoldDB" id="A2F9U8"/>
<dbReference type="PANTHER" id="PTHR47026">
    <property type="entry name" value="PIGMENTOSA GTPASE REGULATOR-LIKE PROTEIN, PUTATIVE-RELATED"/>
    <property type="match status" value="1"/>
</dbReference>
<dbReference type="SMR" id="A2F9U8"/>
<dbReference type="EMBL" id="DS113680">
    <property type="protein sequence ID" value="EAX98346.1"/>
    <property type="molecule type" value="Genomic_DNA"/>
</dbReference>
<dbReference type="RefSeq" id="XP_001311276.1">
    <property type="nucleotide sequence ID" value="XM_001311275.1"/>
</dbReference>
<gene>
    <name evidence="2" type="ORF">TVAG_177160</name>
</gene>
<organism evidence="2 3">
    <name type="scientific">Trichomonas vaginalis (strain ATCC PRA-98 / G3)</name>
    <dbReference type="NCBI Taxonomy" id="412133"/>
    <lineage>
        <taxon>Eukaryota</taxon>
        <taxon>Metamonada</taxon>
        <taxon>Parabasalia</taxon>
        <taxon>Trichomonadida</taxon>
        <taxon>Trichomonadidae</taxon>
        <taxon>Trichomonas</taxon>
    </lineage>
</organism>
<protein>
    <submittedName>
        <fullName evidence="2">Uncharacterized protein</fullName>
    </submittedName>
</protein>
<evidence type="ECO:0000313" key="2">
    <source>
        <dbReference type="EMBL" id="EAX98346.1"/>
    </source>
</evidence>
<dbReference type="VEuPathDB" id="TrichDB:TVAGG3_1058200"/>
<dbReference type="VEuPathDB" id="TrichDB:TVAG_177160"/>
<dbReference type="Proteomes" id="UP000001542">
    <property type="component" value="Unassembled WGS sequence"/>
</dbReference>
<accession>A2F9U8</accession>
<evidence type="ECO:0000313" key="3">
    <source>
        <dbReference type="Proteomes" id="UP000001542"/>
    </source>
</evidence>